<evidence type="ECO:0000313" key="2">
    <source>
        <dbReference type="Proteomes" id="UP001066276"/>
    </source>
</evidence>
<reference evidence="1" key="1">
    <citation type="journal article" date="2022" name="bioRxiv">
        <title>Sequencing and chromosome-scale assembly of the giantPleurodeles waltlgenome.</title>
        <authorList>
            <person name="Brown T."/>
            <person name="Elewa A."/>
            <person name="Iarovenko S."/>
            <person name="Subramanian E."/>
            <person name="Araus A.J."/>
            <person name="Petzold A."/>
            <person name="Susuki M."/>
            <person name="Suzuki K.-i.T."/>
            <person name="Hayashi T."/>
            <person name="Toyoda A."/>
            <person name="Oliveira C."/>
            <person name="Osipova E."/>
            <person name="Leigh N.D."/>
            <person name="Simon A."/>
            <person name="Yun M.H."/>
        </authorList>
    </citation>
    <scope>NUCLEOTIDE SEQUENCE</scope>
    <source>
        <strain evidence="1">20211129_DDA</strain>
        <tissue evidence="1">Liver</tissue>
    </source>
</reference>
<sequence length="188" mass="20959">MLPHSAVMPFGKLPGKHIQQLLFSEAAVAPGPSPADSPMDSRTDPNMERILQVISAVGRHLEAMDVEITNLFADSKSIRTDIAGFQDKVTDLDHYLTTVENKIVTLPDVDSELQFLQHKLTDLEDRSRRDNVCFFGLPEKEESGDPSAFLRDFLSTLTDLPFLQHWSFIEPTESALSTRIIPRSPGPS</sequence>
<keyword evidence="2" id="KW-1185">Reference proteome</keyword>
<organism evidence="1 2">
    <name type="scientific">Pleurodeles waltl</name>
    <name type="common">Iberian ribbed newt</name>
    <dbReference type="NCBI Taxonomy" id="8319"/>
    <lineage>
        <taxon>Eukaryota</taxon>
        <taxon>Metazoa</taxon>
        <taxon>Chordata</taxon>
        <taxon>Craniata</taxon>
        <taxon>Vertebrata</taxon>
        <taxon>Euteleostomi</taxon>
        <taxon>Amphibia</taxon>
        <taxon>Batrachia</taxon>
        <taxon>Caudata</taxon>
        <taxon>Salamandroidea</taxon>
        <taxon>Salamandridae</taxon>
        <taxon>Pleurodelinae</taxon>
        <taxon>Pleurodeles</taxon>
    </lineage>
</organism>
<accession>A0AAV7W5R0</accession>
<dbReference type="AlphaFoldDB" id="A0AAV7W5R0"/>
<dbReference type="Proteomes" id="UP001066276">
    <property type="component" value="Chromosome 1_2"/>
</dbReference>
<proteinExistence type="predicted"/>
<evidence type="ECO:0000313" key="1">
    <source>
        <dbReference type="EMBL" id="KAJ1207645.1"/>
    </source>
</evidence>
<protein>
    <submittedName>
        <fullName evidence="1">Uncharacterized protein</fullName>
    </submittedName>
</protein>
<gene>
    <name evidence="1" type="ORF">NDU88_003035</name>
</gene>
<name>A0AAV7W5R0_PLEWA</name>
<dbReference type="EMBL" id="JANPWB010000002">
    <property type="protein sequence ID" value="KAJ1207645.1"/>
    <property type="molecule type" value="Genomic_DNA"/>
</dbReference>
<comment type="caution">
    <text evidence="1">The sequence shown here is derived from an EMBL/GenBank/DDBJ whole genome shotgun (WGS) entry which is preliminary data.</text>
</comment>